<dbReference type="OrthoDB" id="3733964at2"/>
<protein>
    <recommendedName>
        <fullName evidence="4">DivIVA domain-containing protein</fullName>
    </recommendedName>
</protein>
<gene>
    <name evidence="2" type="ORF">EII35_00590</name>
</gene>
<dbReference type="Proteomes" id="UP000280935">
    <property type="component" value="Unassembled WGS sequence"/>
</dbReference>
<feature type="region of interest" description="Disordered" evidence="1">
    <location>
        <begin position="110"/>
        <end position="145"/>
    </location>
</feature>
<reference evidence="2 3" key="1">
    <citation type="submission" date="2018-11" db="EMBL/GenBank/DDBJ databases">
        <title>Genomes From Bacteria Associated with the Canine Oral Cavity: a Test Case for Automated Genome-Based Taxonomic Assignment.</title>
        <authorList>
            <person name="Coil D.A."/>
            <person name="Jospin G."/>
            <person name="Darling A.E."/>
            <person name="Wallis C."/>
            <person name="Davis I.J."/>
            <person name="Harris S."/>
            <person name="Eisen J.A."/>
            <person name="Holcombe L.J."/>
            <person name="O'Flynn C."/>
        </authorList>
    </citation>
    <scope>NUCLEOTIDE SEQUENCE [LARGE SCALE GENOMIC DNA]</scope>
    <source>
        <strain evidence="2 3">OH2822_COT-296</strain>
    </source>
</reference>
<evidence type="ECO:0000313" key="3">
    <source>
        <dbReference type="Proteomes" id="UP000280935"/>
    </source>
</evidence>
<dbReference type="EMBL" id="RQYT01000001">
    <property type="protein sequence ID" value="RRD51415.1"/>
    <property type="molecule type" value="Genomic_DNA"/>
</dbReference>
<evidence type="ECO:0000313" key="2">
    <source>
        <dbReference type="EMBL" id="RRD51415.1"/>
    </source>
</evidence>
<name>A0A3P1WZ05_9ACTN</name>
<sequence>MVWLIVVSAMVVMGLAVAAGTGRFGEMPEPVHDRPKPLIPSGPFGMEYLVKLRLPHAATGYDPGQVHEFLSSSLAQVPAEEPVFDVVPGGFDMQAVDRVVDDVMGAERAPAPSELIAPTHADEAPGAVAEPATPRRGASDTGDAE</sequence>
<dbReference type="RefSeq" id="WP_125226516.1">
    <property type="nucleotide sequence ID" value="NZ_RQYT01000001.1"/>
</dbReference>
<evidence type="ECO:0008006" key="4">
    <source>
        <dbReference type="Google" id="ProtNLM"/>
    </source>
</evidence>
<comment type="caution">
    <text evidence="2">The sequence shown here is derived from an EMBL/GenBank/DDBJ whole genome shotgun (WGS) entry which is preliminary data.</text>
</comment>
<proteinExistence type="predicted"/>
<evidence type="ECO:0000256" key="1">
    <source>
        <dbReference type="SAM" id="MobiDB-lite"/>
    </source>
</evidence>
<organism evidence="2 3">
    <name type="scientific">Arachnia propionica</name>
    <dbReference type="NCBI Taxonomy" id="1750"/>
    <lineage>
        <taxon>Bacteria</taxon>
        <taxon>Bacillati</taxon>
        <taxon>Actinomycetota</taxon>
        <taxon>Actinomycetes</taxon>
        <taxon>Propionibacteriales</taxon>
        <taxon>Propionibacteriaceae</taxon>
        <taxon>Arachnia</taxon>
    </lineage>
</organism>
<accession>A0A3P1WZ05</accession>
<dbReference type="AlphaFoldDB" id="A0A3P1WZ05"/>